<dbReference type="InterPro" id="IPR051309">
    <property type="entry name" value="ABCF_ATPase"/>
</dbReference>
<feature type="domain" description="ABC transporter" evidence="4">
    <location>
        <begin position="350"/>
        <end position="563"/>
    </location>
</feature>
<dbReference type="SUPFAM" id="SSF52540">
    <property type="entry name" value="P-loop containing nucleoside triphosphate hydrolases"/>
    <property type="match status" value="2"/>
</dbReference>
<feature type="domain" description="ABC transporter" evidence="4">
    <location>
        <begin position="34"/>
        <end position="291"/>
    </location>
</feature>
<dbReference type="PANTHER" id="PTHR42855">
    <property type="entry name" value="ABC TRANSPORTER ATP-BINDING SUBUNIT"/>
    <property type="match status" value="1"/>
</dbReference>
<sequence length="669" mass="72980">MTDSGAWRRLVRADAAFAGYGAPLPRCWDRQMLLDLDQATVSFAGEPVLDALSLRLDDRARLGLVGRNGAGKSTLLRVLKGELEPDKGRVLRRRGLAIGWLRQIDDLARGTVLESALEPFAELRELEAELRALEPRLADGDPALLEQYGHLHERWERRGAYVAEARAKKILTGLGFSQRAFDQPVSALSGGERTRLGLSRLLLEAPDLMLLDEPTNHLDLGATEFLEELLQGYAGAVVVASHDRSFLDAAVSRIGEIARARLTLYTGNYSSYLEQRELAREQQAEAHARQQALIAKTEDFIRRNIAGQATKQAQARRKMLEKLERVEAVHTEGTARISLSVSGRSELEVLAAEDLRLAVEGRTLVAGATFTIRRGDRVGIVGPNGAGKSTLLRALLGKVPAADGFIRVGGKVSVGYYDQELSAVDGSRTVLEELGKARPSLPDGALRSHAGRFLFSGDEAERVIGTLSGGERARAALAKLTLAGFNLLVLDEPTNHLDAEAREALEQALDDYEGTFVCVSHDRWFLERTCERILWLDVDASTGEARLEDHASSFLEARARREAAAAAQAVAVRAPEAGSPALDARAGHEKRKADANARKAAERRLVAVDKELGALQARVDGLDSQLLDPALASDYVKLGELQVDKDAAEERMLELMEERETLERTIAAA</sequence>
<keyword evidence="6" id="KW-1185">Reference proteome</keyword>
<dbReference type="STRING" id="1391653.AKJ08_0495"/>
<organism evidence="5 6">
    <name type="scientific">Vulgatibacter incomptus</name>
    <dbReference type="NCBI Taxonomy" id="1391653"/>
    <lineage>
        <taxon>Bacteria</taxon>
        <taxon>Pseudomonadati</taxon>
        <taxon>Myxococcota</taxon>
        <taxon>Myxococcia</taxon>
        <taxon>Myxococcales</taxon>
        <taxon>Cystobacterineae</taxon>
        <taxon>Vulgatibacteraceae</taxon>
        <taxon>Vulgatibacter</taxon>
    </lineage>
</organism>
<dbReference type="GO" id="GO:0005524">
    <property type="term" value="F:ATP binding"/>
    <property type="evidence" value="ECO:0007669"/>
    <property type="project" value="UniProtKB-KW"/>
</dbReference>
<dbReference type="Pfam" id="PF00005">
    <property type="entry name" value="ABC_tran"/>
    <property type="match status" value="2"/>
</dbReference>
<dbReference type="Proteomes" id="UP000055590">
    <property type="component" value="Chromosome"/>
</dbReference>
<dbReference type="InterPro" id="IPR032781">
    <property type="entry name" value="ABC_tran_Xtn"/>
</dbReference>
<dbReference type="SMART" id="SM00382">
    <property type="entry name" value="AAA"/>
    <property type="match status" value="2"/>
</dbReference>
<evidence type="ECO:0000313" key="5">
    <source>
        <dbReference type="EMBL" id="AKU90108.1"/>
    </source>
</evidence>
<dbReference type="PROSITE" id="PS00211">
    <property type="entry name" value="ABC_TRANSPORTER_1"/>
    <property type="match status" value="2"/>
</dbReference>
<evidence type="ECO:0000256" key="1">
    <source>
        <dbReference type="ARBA" id="ARBA00022741"/>
    </source>
</evidence>
<evidence type="ECO:0000259" key="4">
    <source>
        <dbReference type="PROSITE" id="PS50893"/>
    </source>
</evidence>
<name>A0A0K1P995_9BACT</name>
<proteinExistence type="predicted"/>
<dbReference type="CDD" id="cd03221">
    <property type="entry name" value="ABCF_EF-3"/>
    <property type="match status" value="2"/>
</dbReference>
<evidence type="ECO:0000256" key="3">
    <source>
        <dbReference type="SAM" id="Coils"/>
    </source>
</evidence>
<protein>
    <submittedName>
        <fullName evidence="5">ATPase component of ABC transporter with duplicated ATPase domains</fullName>
    </submittedName>
</protein>
<dbReference type="InterPro" id="IPR027417">
    <property type="entry name" value="P-loop_NTPase"/>
</dbReference>
<dbReference type="InterPro" id="IPR003439">
    <property type="entry name" value="ABC_transporter-like_ATP-bd"/>
</dbReference>
<dbReference type="InterPro" id="IPR003593">
    <property type="entry name" value="AAA+_ATPase"/>
</dbReference>
<dbReference type="EMBL" id="CP012332">
    <property type="protein sequence ID" value="AKU90108.1"/>
    <property type="molecule type" value="Genomic_DNA"/>
</dbReference>
<feature type="coiled-coil region" evidence="3">
    <location>
        <begin position="598"/>
        <end position="665"/>
    </location>
</feature>
<dbReference type="GO" id="GO:0016887">
    <property type="term" value="F:ATP hydrolysis activity"/>
    <property type="evidence" value="ECO:0007669"/>
    <property type="project" value="InterPro"/>
</dbReference>
<dbReference type="InterPro" id="IPR017871">
    <property type="entry name" value="ABC_transporter-like_CS"/>
</dbReference>
<accession>A0A0K1P995</accession>
<evidence type="ECO:0000313" key="6">
    <source>
        <dbReference type="Proteomes" id="UP000055590"/>
    </source>
</evidence>
<dbReference type="PANTHER" id="PTHR42855:SF2">
    <property type="entry name" value="DRUG RESISTANCE ABC TRANSPORTER,ATP-BINDING PROTEIN"/>
    <property type="match status" value="1"/>
</dbReference>
<dbReference type="PATRIC" id="fig|1391653.3.peg.513"/>
<dbReference type="KEGG" id="vin:AKJ08_0495"/>
<evidence type="ECO:0000256" key="2">
    <source>
        <dbReference type="ARBA" id="ARBA00022840"/>
    </source>
</evidence>
<keyword evidence="1" id="KW-0547">Nucleotide-binding</keyword>
<dbReference type="Pfam" id="PF12848">
    <property type="entry name" value="ABC_tran_Xtn"/>
    <property type="match status" value="1"/>
</dbReference>
<dbReference type="FunFam" id="3.40.50.300:FF:000011">
    <property type="entry name" value="Putative ABC transporter ATP-binding component"/>
    <property type="match status" value="1"/>
</dbReference>
<keyword evidence="3" id="KW-0175">Coiled coil</keyword>
<reference evidence="5 6" key="1">
    <citation type="submission" date="2015-08" db="EMBL/GenBank/DDBJ databases">
        <authorList>
            <person name="Babu N.S."/>
            <person name="Beckwith C.J."/>
            <person name="Beseler K.G."/>
            <person name="Brison A."/>
            <person name="Carone J.V."/>
            <person name="Caskin T.P."/>
            <person name="Diamond M."/>
            <person name="Durham M.E."/>
            <person name="Foxe J.M."/>
            <person name="Go M."/>
            <person name="Henderson B.A."/>
            <person name="Jones I.B."/>
            <person name="McGettigan J.A."/>
            <person name="Micheletti S.J."/>
            <person name="Nasrallah M.E."/>
            <person name="Ortiz D."/>
            <person name="Piller C.R."/>
            <person name="Privatt S.R."/>
            <person name="Schneider S.L."/>
            <person name="Sharp S."/>
            <person name="Smith T.C."/>
            <person name="Stanton J.D."/>
            <person name="Ullery H.E."/>
            <person name="Wilson R.J."/>
            <person name="Serrano M.G."/>
            <person name="Buck G."/>
            <person name="Lee V."/>
            <person name="Wang Y."/>
            <person name="Carvalho R."/>
            <person name="Voegtly L."/>
            <person name="Shi R."/>
            <person name="Duckworth R."/>
            <person name="Johnson A."/>
            <person name="Loviza R."/>
            <person name="Walstead R."/>
            <person name="Shah Z."/>
            <person name="Kiflezghi M."/>
            <person name="Wade K."/>
            <person name="Ball S.L."/>
            <person name="Bradley K.W."/>
            <person name="Asai D.J."/>
            <person name="Bowman C.A."/>
            <person name="Russell D.A."/>
            <person name="Pope W.H."/>
            <person name="Jacobs-Sera D."/>
            <person name="Hendrix R.W."/>
            <person name="Hatfull G.F."/>
        </authorList>
    </citation>
    <scope>NUCLEOTIDE SEQUENCE [LARGE SCALE GENOMIC DNA]</scope>
    <source>
        <strain evidence="5 6">DSM 27710</strain>
    </source>
</reference>
<gene>
    <name evidence="5" type="ORF">AKJ08_0495</name>
</gene>
<dbReference type="Gene3D" id="3.40.50.300">
    <property type="entry name" value="P-loop containing nucleotide triphosphate hydrolases"/>
    <property type="match status" value="2"/>
</dbReference>
<dbReference type="PROSITE" id="PS50893">
    <property type="entry name" value="ABC_TRANSPORTER_2"/>
    <property type="match status" value="2"/>
</dbReference>
<keyword evidence="2" id="KW-0067">ATP-binding</keyword>
<dbReference type="AlphaFoldDB" id="A0A0K1P995"/>